<sequence length="520" mass="61353">MEEKFFFGYLYSNRVIRPLKFRVWNHKTIYRDHELVRHCDLRIKFDDGRALEWNLKYTPPGSSYSHPEGPVLSFKIGAKNIKAIIDDPDEKNFTLHTNLTRAWSSRFGIIRWLTKTFRCEVDEIHFGNELKYHFDDLNNWDQLESVRSLHIDSYDDSKWLQTFLSARKNKNLKTSIHRLNYLQQLPLCLLKSIEVNYITSNLSALNQDDFIEYASAALKCTKEMVEFNIPNFTADQVNIFRSRLNLSDDIQPLNEHYKHHCYREKEMNPTSALYSIRDNGTAFVYYFLGETPGIIDDPDEECFTLHTDLTDTWDYRFEIVEWLTKTFRCEIDELNFQDDLKYHFNDLDEWDLDSVQSLGIKSYDDSEWLQTLLSVRKNKNLKTSIDILNYPQPLPLCFLKSIEVSFLKSNLSALSQDDFIEYASAALKCSKGMVEFNIPNFTAEKVNIFRSRLNLSDDIQSLNEHYEHCNYREKEMNPTSALYSIRNNDTAFVYYFLGKTPGVFDELLRFVRKAKPQPVQ</sequence>
<accession>G0MA86</accession>
<gene>
    <name evidence="1" type="ORF">CAEBREN_08700</name>
</gene>
<name>G0MA86_CAEBE</name>
<evidence type="ECO:0000313" key="2">
    <source>
        <dbReference type="Proteomes" id="UP000008068"/>
    </source>
</evidence>
<dbReference type="HOGENOM" id="CLU_524015_0_0_1"/>
<dbReference type="Proteomes" id="UP000008068">
    <property type="component" value="Unassembled WGS sequence"/>
</dbReference>
<organism evidence="2">
    <name type="scientific">Caenorhabditis brenneri</name>
    <name type="common">Nematode worm</name>
    <dbReference type="NCBI Taxonomy" id="135651"/>
    <lineage>
        <taxon>Eukaryota</taxon>
        <taxon>Metazoa</taxon>
        <taxon>Ecdysozoa</taxon>
        <taxon>Nematoda</taxon>
        <taxon>Chromadorea</taxon>
        <taxon>Rhabditida</taxon>
        <taxon>Rhabditina</taxon>
        <taxon>Rhabditomorpha</taxon>
        <taxon>Rhabditoidea</taxon>
        <taxon>Rhabditidae</taxon>
        <taxon>Peloderinae</taxon>
        <taxon>Caenorhabditis</taxon>
    </lineage>
</organism>
<dbReference type="EMBL" id="GL379787">
    <property type="protein sequence ID" value="EGT30681.1"/>
    <property type="molecule type" value="Genomic_DNA"/>
</dbReference>
<evidence type="ECO:0000313" key="1">
    <source>
        <dbReference type="EMBL" id="EGT30681.1"/>
    </source>
</evidence>
<keyword evidence="2" id="KW-1185">Reference proteome</keyword>
<dbReference type="AlphaFoldDB" id="G0MA86"/>
<dbReference type="InParanoid" id="G0MA86"/>
<protein>
    <submittedName>
        <fullName evidence="1">Uncharacterized protein</fullName>
    </submittedName>
</protein>
<reference evidence="2" key="1">
    <citation type="submission" date="2011-07" db="EMBL/GenBank/DDBJ databases">
        <authorList>
            <consortium name="Caenorhabditis brenneri Sequencing and Analysis Consortium"/>
            <person name="Wilson R.K."/>
        </authorList>
    </citation>
    <scope>NUCLEOTIDE SEQUENCE [LARGE SCALE GENOMIC DNA]</scope>
    <source>
        <strain evidence="2">PB2801</strain>
    </source>
</reference>
<proteinExistence type="predicted"/>
<dbReference type="OrthoDB" id="5878996at2759"/>